<feature type="chain" id="PRO_5043178622" description="Bowman-Birk serine protease inhibitors family domain-containing protein" evidence="2">
    <location>
        <begin position="29"/>
        <end position="178"/>
    </location>
</feature>
<dbReference type="Gramene" id="TraesRN6A0100756300.1">
    <property type="protein sequence ID" value="TraesRN6A0100756300.1"/>
    <property type="gene ID" value="TraesRN6A0100756300"/>
</dbReference>
<dbReference type="Proteomes" id="UP000019116">
    <property type="component" value="Chromosome 6A"/>
</dbReference>
<dbReference type="Gramene" id="TraesCAD_scaffold_147696_01G000100.1">
    <property type="protein sequence ID" value="TraesCAD_scaffold_147696_01G000100.1"/>
    <property type="gene ID" value="TraesCAD_scaffold_147696_01G000100"/>
</dbReference>
<dbReference type="GeneID" id="123130923"/>
<accession>A0A3B6NTM7</accession>
<dbReference type="Gramene" id="TraesJAG6A03G03366250.1">
    <property type="protein sequence ID" value="TraesJAG6A03G03366250.1.CDS1"/>
    <property type="gene ID" value="TraesJAG6A03G03366250"/>
</dbReference>
<dbReference type="Gramene" id="TraesNOR6A03G03407130.1">
    <property type="protein sequence ID" value="TraesNOR6A03G03407130.1.CDS1"/>
    <property type="gene ID" value="TraesNOR6A03G03407130"/>
</dbReference>
<dbReference type="EnsemblPlants" id="TraesCS6A02G294900.1">
    <property type="protein sequence ID" value="TraesCS6A02G294900.1.cds1"/>
    <property type="gene ID" value="TraesCS6A02G294900"/>
</dbReference>
<dbReference type="OrthoDB" id="10278480at2759"/>
<dbReference type="Gramene" id="TraesSTA6A03G03364180.1">
    <property type="protein sequence ID" value="TraesSTA6A03G03364180.1.CDS1"/>
    <property type="gene ID" value="TraesSTA6A03G03364180"/>
</dbReference>
<evidence type="ECO:0000256" key="2">
    <source>
        <dbReference type="SAM" id="SignalP"/>
    </source>
</evidence>
<sequence length="178" mass="18675">MASTGALQAAAVCTLLLFAGQLLPTATPAPPDSCAPGDAKCLACYNKCVEPCRRDPTQCRATLLCGPKCAQQTSSPPSPPLPSRESGRCGPTNAKCQACVKKCGERCRRDPTQCRMTMYCEPGCAIQTASRPPAKDICGPTKARCLSCVNKCRETCQGGPISCGGLQDCETGCTHQKQ</sequence>
<dbReference type="Gramene" id="TraesSYM6A03G03316010.1">
    <property type="protein sequence ID" value="TraesSYM6A03G03316010.1.CDS1"/>
    <property type="gene ID" value="TraesSYM6A03G03316010"/>
</dbReference>
<dbReference type="Gramene" id="TraesMAC6A03G03373160.1">
    <property type="protein sequence ID" value="TraesMAC6A03G03373160.1.CDS1"/>
    <property type="gene ID" value="TraesMAC6A03G03373160"/>
</dbReference>
<reference evidence="3" key="2">
    <citation type="submission" date="2018-10" db="UniProtKB">
        <authorList>
            <consortium name="EnsemblPlants"/>
        </authorList>
    </citation>
    <scope>IDENTIFICATION</scope>
</reference>
<dbReference type="Gramene" id="TraesLDM6A03G03377020.1">
    <property type="protein sequence ID" value="TraesLDM6A03G03377020.1.CDS1"/>
    <property type="gene ID" value="TraesLDM6A03G03377020"/>
</dbReference>
<organism evidence="3">
    <name type="scientific">Triticum aestivum</name>
    <name type="common">Wheat</name>
    <dbReference type="NCBI Taxonomy" id="4565"/>
    <lineage>
        <taxon>Eukaryota</taxon>
        <taxon>Viridiplantae</taxon>
        <taxon>Streptophyta</taxon>
        <taxon>Embryophyta</taxon>
        <taxon>Tracheophyta</taxon>
        <taxon>Spermatophyta</taxon>
        <taxon>Magnoliopsida</taxon>
        <taxon>Liliopsida</taxon>
        <taxon>Poales</taxon>
        <taxon>Poaceae</taxon>
        <taxon>BOP clade</taxon>
        <taxon>Pooideae</taxon>
        <taxon>Triticodae</taxon>
        <taxon>Triticeae</taxon>
        <taxon>Triticinae</taxon>
        <taxon>Triticum</taxon>
    </lineage>
</organism>
<dbReference type="AlphaFoldDB" id="A0A3B6NTM7"/>
<gene>
    <name evidence="3" type="primary">LOC123130923</name>
</gene>
<dbReference type="Gramene" id="TraesCS6A03G0777100.1">
    <property type="protein sequence ID" value="TraesCS6A03G0777100.1.CDS1"/>
    <property type="gene ID" value="TraesCS6A03G0777100"/>
</dbReference>
<dbReference type="Gramene" id="TraesJUL6A03G03400200.1">
    <property type="protein sequence ID" value="TraesJUL6A03G03400200.1.CDS1"/>
    <property type="gene ID" value="TraesJUL6A03G03400200"/>
</dbReference>
<dbReference type="RefSeq" id="XP_044406648.1">
    <property type="nucleotide sequence ID" value="XM_044550713.1"/>
</dbReference>
<feature type="region of interest" description="Disordered" evidence="1">
    <location>
        <begin position="68"/>
        <end position="90"/>
    </location>
</feature>
<proteinExistence type="predicted"/>
<dbReference type="Gramene" id="TraesCS6A02G294900.1">
    <property type="protein sequence ID" value="TraesCS6A02G294900.1.cds1"/>
    <property type="gene ID" value="TraesCS6A02G294900"/>
</dbReference>
<evidence type="ECO:0000313" key="3">
    <source>
        <dbReference type="EnsemblPlants" id="TraesCS6A02G294900.1.cds1"/>
    </source>
</evidence>
<evidence type="ECO:0008006" key="5">
    <source>
        <dbReference type="Google" id="ProtNLM"/>
    </source>
</evidence>
<feature type="signal peptide" evidence="2">
    <location>
        <begin position="1"/>
        <end position="28"/>
    </location>
</feature>
<evidence type="ECO:0000313" key="4">
    <source>
        <dbReference type="Proteomes" id="UP000019116"/>
    </source>
</evidence>
<reference evidence="3" key="1">
    <citation type="submission" date="2018-08" db="EMBL/GenBank/DDBJ databases">
        <authorList>
            <person name="Rossello M."/>
        </authorList>
    </citation>
    <scope>NUCLEOTIDE SEQUENCE [LARGE SCALE GENOMIC DNA]</scope>
    <source>
        <strain evidence="3">cv. Chinese Spring</strain>
    </source>
</reference>
<protein>
    <recommendedName>
        <fullName evidence="5">Bowman-Birk serine protease inhibitors family domain-containing protein</fullName>
    </recommendedName>
</protein>
<keyword evidence="4" id="KW-1185">Reference proteome</keyword>
<dbReference type="Gramene" id="TraesARI6A03G03330660.1">
    <property type="protein sequence ID" value="TraesARI6A03G03330660.1.CDS1"/>
    <property type="gene ID" value="TraesARI6A03G03330660"/>
</dbReference>
<dbReference type="Gramene" id="TraesWEE_scaffold_015214_01G000100.1">
    <property type="protein sequence ID" value="TraesWEE_scaffold_015214_01G000100.1"/>
    <property type="gene ID" value="TraesWEE_scaffold_015214_01G000100"/>
</dbReference>
<dbReference type="Gramene" id="TraesLAC6A03G03330340.1">
    <property type="protein sequence ID" value="TraesLAC6A03G03330340.1.CDS1"/>
    <property type="gene ID" value="TraesLAC6A03G03330340"/>
</dbReference>
<evidence type="ECO:0000256" key="1">
    <source>
        <dbReference type="SAM" id="MobiDB-lite"/>
    </source>
</evidence>
<dbReference type="Gramene" id="TraesCLE_scaffold_173416_01G000100.1">
    <property type="protein sequence ID" value="TraesCLE_scaffold_173416_01G000100.1"/>
    <property type="gene ID" value="TraesCLE_scaffold_173416_01G000100"/>
</dbReference>
<dbReference type="Gramene" id="TraesROB_scaffold_135597_01G000100.1">
    <property type="protein sequence ID" value="TraesROB_scaffold_135597_01G000100.1"/>
    <property type="gene ID" value="TraesROB_scaffold_135597_01G000100"/>
</dbReference>
<keyword evidence="2" id="KW-0732">Signal</keyword>
<name>A0A3B6NTM7_WHEAT</name>